<evidence type="ECO:0000313" key="2">
    <source>
        <dbReference type="Proteomes" id="UP000321175"/>
    </source>
</evidence>
<dbReference type="Proteomes" id="UP000321175">
    <property type="component" value="Unassembled WGS sequence"/>
</dbReference>
<dbReference type="EMBL" id="BJWA01000008">
    <property type="protein sequence ID" value="GEL80295.1"/>
    <property type="molecule type" value="Genomic_DNA"/>
</dbReference>
<gene>
    <name evidence="1" type="ORF">EMU01_14390</name>
</gene>
<evidence type="ECO:0000313" key="1">
    <source>
        <dbReference type="EMBL" id="GEL80295.1"/>
    </source>
</evidence>
<name>A0ABQ0VCY9_ENTMU</name>
<accession>A0ABQ0VCY9</accession>
<sequence length="50" mass="5970">MRFIDKKLNELFWYKKMYVMTEKTKQTVNKGVPIASKRTKSGTEMVNLEK</sequence>
<proteinExistence type="predicted"/>
<comment type="caution">
    <text evidence="1">The sequence shown here is derived from an EMBL/GenBank/DDBJ whole genome shotgun (WGS) entry which is preliminary data.</text>
</comment>
<keyword evidence="2" id="KW-1185">Reference proteome</keyword>
<organism evidence="1 2">
    <name type="scientific">Enterococcus mundtii</name>
    <dbReference type="NCBI Taxonomy" id="53346"/>
    <lineage>
        <taxon>Bacteria</taxon>
        <taxon>Bacillati</taxon>
        <taxon>Bacillota</taxon>
        <taxon>Bacilli</taxon>
        <taxon>Lactobacillales</taxon>
        <taxon>Enterococcaceae</taxon>
        <taxon>Enterococcus</taxon>
    </lineage>
</organism>
<reference evidence="1 2" key="1">
    <citation type="submission" date="2019-07" db="EMBL/GenBank/DDBJ databases">
        <title>Whole genome shotgun sequence of Enterococcus mundtii NBRC 100490.</title>
        <authorList>
            <person name="Hosoyama A."/>
            <person name="Uohara A."/>
            <person name="Ohji S."/>
            <person name="Ichikawa N."/>
        </authorList>
    </citation>
    <scope>NUCLEOTIDE SEQUENCE [LARGE SCALE GENOMIC DNA]</scope>
    <source>
        <strain evidence="1 2">NBRC 100490</strain>
    </source>
</reference>
<protein>
    <submittedName>
        <fullName evidence="1">Uncharacterized protein</fullName>
    </submittedName>
</protein>